<evidence type="ECO:0000313" key="4">
    <source>
        <dbReference type="EMBL" id="KAJ4928750.1"/>
    </source>
</evidence>
<evidence type="ECO:0000313" key="5">
    <source>
        <dbReference type="Proteomes" id="UP001219934"/>
    </source>
</evidence>
<keyword evidence="3" id="KW-0175">Coiled coil</keyword>
<sequence length="228" mass="24562">MVMVSLAMAIIKTKPPGVSGRDFAEALGGKLRREDENWKEKCEELQQEVLRLRQEVLINTLTGNTPAVPVHVLDHTYCSDPDGGSETPELLLPRANDPLCFGADGGALLVDSVCRLLVSVVRLCRDAPLLGPGESVLQACHVSASSMEMFCSHRLPDEHFRRRVEAALRDLTEMLLYNKGIHRCVPSVSPVCLRCVSGVSPVCPRCVSGVSPVCVPGVSPPCVPGVSP</sequence>
<keyword evidence="1" id="KW-0469">Meiosis</keyword>
<dbReference type="EMBL" id="JAPTMU010000017">
    <property type="protein sequence ID" value="KAJ4928750.1"/>
    <property type="molecule type" value="Genomic_DNA"/>
</dbReference>
<evidence type="ECO:0000256" key="2">
    <source>
        <dbReference type="ARBA" id="ARBA00093453"/>
    </source>
</evidence>
<dbReference type="InterPro" id="IPR025888">
    <property type="entry name" value="MEI4"/>
</dbReference>
<dbReference type="GO" id="GO:0042138">
    <property type="term" value="P:meiotic DNA double-strand break formation"/>
    <property type="evidence" value="ECO:0007669"/>
    <property type="project" value="InterPro"/>
</dbReference>
<dbReference type="PANTHER" id="PTHR28575">
    <property type="entry name" value="MEIOSIS-SPECIFIC PROTEIN MEI4"/>
    <property type="match status" value="1"/>
</dbReference>
<dbReference type="AlphaFoldDB" id="A0AAD6AQZ8"/>
<evidence type="ECO:0000256" key="3">
    <source>
        <dbReference type="SAM" id="Coils"/>
    </source>
</evidence>
<dbReference type="GO" id="GO:0000800">
    <property type="term" value="C:lateral element"/>
    <property type="evidence" value="ECO:0007669"/>
    <property type="project" value="TreeGrafter"/>
</dbReference>
<dbReference type="GO" id="GO:0006310">
    <property type="term" value="P:DNA recombination"/>
    <property type="evidence" value="ECO:0007669"/>
    <property type="project" value="InterPro"/>
</dbReference>
<comment type="similarity">
    <text evidence="2">Belongs to the MEI4L family.</text>
</comment>
<protein>
    <submittedName>
        <fullName evidence="4">Uncharacterized protein</fullName>
    </submittedName>
</protein>
<feature type="non-terminal residue" evidence="4">
    <location>
        <position position="228"/>
    </location>
</feature>
<accession>A0AAD6AQZ8</accession>
<organism evidence="4 5">
    <name type="scientific">Pogonophryne albipinna</name>
    <dbReference type="NCBI Taxonomy" id="1090488"/>
    <lineage>
        <taxon>Eukaryota</taxon>
        <taxon>Metazoa</taxon>
        <taxon>Chordata</taxon>
        <taxon>Craniata</taxon>
        <taxon>Vertebrata</taxon>
        <taxon>Euteleostomi</taxon>
        <taxon>Actinopterygii</taxon>
        <taxon>Neopterygii</taxon>
        <taxon>Teleostei</taxon>
        <taxon>Neoteleostei</taxon>
        <taxon>Acanthomorphata</taxon>
        <taxon>Eupercaria</taxon>
        <taxon>Perciformes</taxon>
        <taxon>Notothenioidei</taxon>
        <taxon>Pogonophryne</taxon>
    </lineage>
</organism>
<gene>
    <name evidence="4" type="ORF">JOQ06_004376</name>
</gene>
<dbReference type="GO" id="GO:0048477">
    <property type="term" value="P:oogenesis"/>
    <property type="evidence" value="ECO:0007669"/>
    <property type="project" value="TreeGrafter"/>
</dbReference>
<name>A0AAD6AQZ8_9TELE</name>
<dbReference type="GO" id="GO:0007283">
    <property type="term" value="P:spermatogenesis"/>
    <property type="evidence" value="ECO:0007669"/>
    <property type="project" value="TreeGrafter"/>
</dbReference>
<dbReference type="Proteomes" id="UP001219934">
    <property type="component" value="Unassembled WGS sequence"/>
</dbReference>
<comment type="caution">
    <text evidence="4">The sequence shown here is derived from an EMBL/GenBank/DDBJ whole genome shotgun (WGS) entry which is preliminary data.</text>
</comment>
<feature type="coiled-coil region" evidence="3">
    <location>
        <begin position="28"/>
        <end position="55"/>
    </location>
</feature>
<proteinExistence type="inferred from homology"/>
<dbReference type="GO" id="GO:0007129">
    <property type="term" value="P:homologous chromosome pairing at meiosis"/>
    <property type="evidence" value="ECO:0007669"/>
    <property type="project" value="TreeGrafter"/>
</dbReference>
<keyword evidence="5" id="KW-1185">Reference proteome</keyword>
<dbReference type="Pfam" id="PF13971">
    <property type="entry name" value="Mei4"/>
    <property type="match status" value="2"/>
</dbReference>
<reference evidence="4" key="1">
    <citation type="submission" date="2022-11" db="EMBL/GenBank/DDBJ databases">
        <title>Chromosome-level genome of Pogonophryne albipinna.</title>
        <authorList>
            <person name="Jo E."/>
        </authorList>
    </citation>
    <scope>NUCLEOTIDE SEQUENCE</scope>
    <source>
        <strain evidence="4">SGF0006</strain>
        <tissue evidence="4">Muscle</tissue>
    </source>
</reference>
<dbReference type="PANTHER" id="PTHR28575:SF1">
    <property type="entry name" value="MEIOSIS-SPECIFIC PROTEIN MEI4"/>
    <property type="match status" value="1"/>
</dbReference>
<evidence type="ECO:0000256" key="1">
    <source>
        <dbReference type="ARBA" id="ARBA00023254"/>
    </source>
</evidence>